<dbReference type="Gene3D" id="3.30.40.10">
    <property type="entry name" value="Zinc/RING finger domain, C3HC4 (zinc finger)"/>
    <property type="match status" value="1"/>
</dbReference>
<accession>A0ABC9B186</accession>
<protein>
    <recommendedName>
        <fullName evidence="6">RBR-type E3 ubiquitin transferase</fullName>
        <ecNumber evidence="6">2.3.2.31</ecNumber>
    </recommendedName>
</protein>
<dbReference type="FunFam" id="1.20.120.1750:FF:000027">
    <property type="entry name" value="RBR-type E3 ubiquitin transferase"/>
    <property type="match status" value="1"/>
</dbReference>
<sequence>MASDHGGGGGCYKRYRQDSSCADDGIGGKRCCGVAPSSGANDDGAGAYNDSCSDGGTGEDYMLESDGEEAEQTQEGASACEEEEQRYIVLTEDVVRARQEADTGKVAEVLSIPAGFAAVLLRHFKWRVGQVQEEWFSDDGRVRDAVGLPADGGLVPTARSPRPHVCAICLDEHPTGRTRAASCSSHFYCDDCWRGYMCAAVGDGVRCLSLRCPDPSCSAAVVRELVDEVADGADRARYAQFWLRSYVEESGGRTRWCAGPGCTRAVEFIGDADDVTEVFCDCGHGFCWSCGEEAHRPVSCGTVSAWLAKNKSDSETANWVVANTKHCPRCRRPIEKNQGCNHMTCPPPCNHHFCWLCLKPAATPDHYACGDMDRPPWLELDAGGKEEHVQRQAKASLDRYLYHYERWAANRASLEMAFRDRSKLERSELEKMAKALGLPATELGFVTEAYHQIASGRRVLRWAHAYGYFLDPERDAAKRVLFDDLQSQANRWLECLHGCAELERKELFGSDGGTAVAAETFKAYRQKVANLTGVTRRFVDNLVRAFETDLPEVVKPAD</sequence>
<dbReference type="InterPro" id="IPR013083">
    <property type="entry name" value="Znf_RING/FYVE/PHD"/>
</dbReference>
<keyword evidence="12" id="KW-0862">Zinc</keyword>
<dbReference type="InterPro" id="IPR048962">
    <property type="entry name" value="ARIH1-like_UBL"/>
</dbReference>
<evidence type="ECO:0000256" key="10">
    <source>
        <dbReference type="ARBA" id="ARBA00022771"/>
    </source>
</evidence>
<keyword evidence="7" id="KW-0808">Transferase</keyword>
<comment type="function">
    <text evidence="3">Might act as an E3 ubiquitin-protein ligase, or as part of E3 complex, which accepts ubiquitin from specific E2 ubiquitin-conjugating enzymes and then transfers it to substrates.</text>
</comment>
<reference evidence="16" key="1">
    <citation type="submission" date="2024-06" db="EMBL/GenBank/DDBJ databases">
        <authorList>
            <person name="Ryan C."/>
        </authorList>
    </citation>
    <scope>NUCLEOTIDE SEQUENCE [LARGE SCALE GENOMIC DNA]</scope>
</reference>
<dbReference type="Gene3D" id="1.20.120.1750">
    <property type="match status" value="1"/>
</dbReference>
<dbReference type="Pfam" id="PF22191">
    <property type="entry name" value="IBR_1"/>
    <property type="match status" value="1"/>
</dbReference>
<dbReference type="InterPro" id="IPR017907">
    <property type="entry name" value="Znf_RING_CS"/>
</dbReference>
<evidence type="ECO:0000256" key="4">
    <source>
        <dbReference type="ARBA" id="ARBA00004906"/>
    </source>
</evidence>
<dbReference type="InterPro" id="IPR031127">
    <property type="entry name" value="E3_UB_ligase_RBR"/>
</dbReference>
<dbReference type="EMBL" id="OZ075134">
    <property type="protein sequence ID" value="CAL4990605.1"/>
    <property type="molecule type" value="Genomic_DNA"/>
</dbReference>
<keyword evidence="10" id="KW-0863">Zinc-finger</keyword>
<dbReference type="GO" id="GO:0008270">
    <property type="term" value="F:zinc ion binding"/>
    <property type="evidence" value="ECO:0007669"/>
    <property type="project" value="UniProtKB-KW"/>
</dbReference>
<evidence type="ECO:0000256" key="11">
    <source>
        <dbReference type="ARBA" id="ARBA00022786"/>
    </source>
</evidence>
<dbReference type="InterPro" id="IPR002867">
    <property type="entry name" value="IBR_dom"/>
</dbReference>
<feature type="compositionally biased region" description="Acidic residues" evidence="13">
    <location>
        <begin position="61"/>
        <end position="72"/>
    </location>
</feature>
<dbReference type="Proteomes" id="UP001497457">
    <property type="component" value="Chromosome 24b"/>
</dbReference>
<name>A0ABC9B186_9POAL</name>
<organism evidence="15 16">
    <name type="scientific">Urochloa decumbens</name>
    <dbReference type="NCBI Taxonomy" id="240449"/>
    <lineage>
        <taxon>Eukaryota</taxon>
        <taxon>Viridiplantae</taxon>
        <taxon>Streptophyta</taxon>
        <taxon>Embryophyta</taxon>
        <taxon>Tracheophyta</taxon>
        <taxon>Spermatophyta</taxon>
        <taxon>Magnoliopsida</taxon>
        <taxon>Liliopsida</taxon>
        <taxon>Poales</taxon>
        <taxon>Poaceae</taxon>
        <taxon>PACMAD clade</taxon>
        <taxon>Panicoideae</taxon>
        <taxon>Panicodae</taxon>
        <taxon>Paniceae</taxon>
        <taxon>Melinidinae</taxon>
        <taxon>Urochloa</taxon>
    </lineage>
</organism>
<evidence type="ECO:0000259" key="14">
    <source>
        <dbReference type="PROSITE" id="PS51873"/>
    </source>
</evidence>
<keyword evidence="16" id="KW-1185">Reference proteome</keyword>
<dbReference type="GO" id="GO:0061630">
    <property type="term" value="F:ubiquitin protein ligase activity"/>
    <property type="evidence" value="ECO:0007669"/>
    <property type="project" value="UniProtKB-EC"/>
</dbReference>
<dbReference type="InterPro" id="IPR044066">
    <property type="entry name" value="TRIAD_supradom"/>
</dbReference>
<comment type="similarity">
    <text evidence="5">Belongs to the RBR family. Ariadne subfamily.</text>
</comment>
<evidence type="ECO:0000256" key="13">
    <source>
        <dbReference type="SAM" id="MobiDB-lite"/>
    </source>
</evidence>
<evidence type="ECO:0000313" key="16">
    <source>
        <dbReference type="Proteomes" id="UP001497457"/>
    </source>
</evidence>
<evidence type="ECO:0000256" key="6">
    <source>
        <dbReference type="ARBA" id="ARBA00012251"/>
    </source>
</evidence>
<dbReference type="Pfam" id="PF21235">
    <property type="entry name" value="UBA_ARI1"/>
    <property type="match status" value="1"/>
</dbReference>
<evidence type="ECO:0000256" key="8">
    <source>
        <dbReference type="ARBA" id="ARBA00022723"/>
    </source>
</evidence>
<feature type="domain" description="RING-type" evidence="14">
    <location>
        <begin position="162"/>
        <end position="373"/>
    </location>
</feature>
<evidence type="ECO:0000256" key="3">
    <source>
        <dbReference type="ARBA" id="ARBA00003976"/>
    </source>
</evidence>
<evidence type="ECO:0000256" key="9">
    <source>
        <dbReference type="ARBA" id="ARBA00022737"/>
    </source>
</evidence>
<comment type="catalytic activity">
    <reaction evidence="1">
        <text>[E2 ubiquitin-conjugating enzyme]-S-ubiquitinyl-L-cysteine + [acceptor protein]-L-lysine = [E2 ubiquitin-conjugating enzyme]-L-cysteine + [acceptor protein]-N(6)-ubiquitinyl-L-lysine.</text>
        <dbReference type="EC" id="2.3.2.31"/>
    </reaction>
</comment>
<dbReference type="PROSITE" id="PS51873">
    <property type="entry name" value="TRIAD"/>
    <property type="match status" value="1"/>
</dbReference>
<dbReference type="EC" id="2.3.2.31" evidence="6"/>
<reference evidence="15 16" key="2">
    <citation type="submission" date="2024-10" db="EMBL/GenBank/DDBJ databases">
        <authorList>
            <person name="Ryan C."/>
        </authorList>
    </citation>
    <scope>NUCLEOTIDE SEQUENCE [LARGE SCALE GENOMIC DNA]</scope>
</reference>
<evidence type="ECO:0000256" key="12">
    <source>
        <dbReference type="ARBA" id="ARBA00022833"/>
    </source>
</evidence>
<dbReference type="PANTHER" id="PTHR11685">
    <property type="entry name" value="RBR FAMILY RING FINGER AND IBR DOMAIN-CONTAINING"/>
    <property type="match status" value="1"/>
</dbReference>
<dbReference type="CDD" id="cd20346">
    <property type="entry name" value="BRcat_RBR_ANKIB1"/>
    <property type="match status" value="1"/>
</dbReference>
<feature type="region of interest" description="Disordered" evidence="13">
    <location>
        <begin position="37"/>
        <end position="82"/>
    </location>
</feature>
<dbReference type="SMART" id="SM00647">
    <property type="entry name" value="IBR"/>
    <property type="match status" value="2"/>
</dbReference>
<keyword evidence="8" id="KW-0479">Metal-binding</keyword>
<dbReference type="Pfam" id="PF01485">
    <property type="entry name" value="IBR"/>
    <property type="match status" value="1"/>
</dbReference>
<evidence type="ECO:0000256" key="7">
    <source>
        <dbReference type="ARBA" id="ARBA00022679"/>
    </source>
</evidence>
<comment type="pathway">
    <text evidence="4">Protein modification; protein ubiquitination.</text>
</comment>
<proteinExistence type="inferred from homology"/>
<dbReference type="AlphaFoldDB" id="A0ABC9B186"/>
<evidence type="ECO:0000256" key="5">
    <source>
        <dbReference type="ARBA" id="ARBA00005884"/>
    </source>
</evidence>
<dbReference type="FunFam" id="3.30.40.10:FF:000019">
    <property type="entry name" value="RBR-type E3 ubiquitin transferase"/>
    <property type="match status" value="1"/>
</dbReference>
<keyword evidence="9" id="KW-0677">Repeat</keyword>
<evidence type="ECO:0000313" key="15">
    <source>
        <dbReference type="EMBL" id="CAL4990605.1"/>
    </source>
</evidence>
<dbReference type="PROSITE" id="PS00518">
    <property type="entry name" value="ZF_RING_1"/>
    <property type="match status" value="1"/>
</dbReference>
<comment type="cofactor">
    <cofactor evidence="2">
        <name>Zn(2+)</name>
        <dbReference type="ChEBI" id="CHEBI:29105"/>
    </cofactor>
</comment>
<dbReference type="SUPFAM" id="SSF57850">
    <property type="entry name" value="RING/U-box"/>
    <property type="match status" value="3"/>
</dbReference>
<gene>
    <name evidence="15" type="ORF">URODEC1_LOCUS60331</name>
</gene>
<evidence type="ECO:0000256" key="2">
    <source>
        <dbReference type="ARBA" id="ARBA00001947"/>
    </source>
</evidence>
<evidence type="ECO:0000256" key="1">
    <source>
        <dbReference type="ARBA" id="ARBA00001798"/>
    </source>
</evidence>
<keyword evidence="11" id="KW-0833">Ubl conjugation pathway</keyword>